<keyword evidence="6" id="KW-1133">Transmembrane helix</keyword>
<reference evidence="12" key="1">
    <citation type="journal article" date="2023" name="Commun. Biol.">
        <title>Genome analysis of Parmales, the sister group of diatoms, reveals the evolutionary specialization of diatoms from phago-mixotrophs to photoautotrophs.</title>
        <authorList>
            <person name="Ban H."/>
            <person name="Sato S."/>
            <person name="Yoshikawa S."/>
            <person name="Yamada K."/>
            <person name="Nakamura Y."/>
            <person name="Ichinomiya M."/>
            <person name="Sato N."/>
            <person name="Blanc-Mathieu R."/>
            <person name="Endo H."/>
            <person name="Kuwata A."/>
            <person name="Ogata H."/>
        </authorList>
    </citation>
    <scope>NUCLEOTIDE SEQUENCE [LARGE SCALE GENOMIC DNA]</scope>
    <source>
        <strain evidence="12">NIES 3699</strain>
    </source>
</reference>
<keyword evidence="9" id="KW-0732">Signal</keyword>
<dbReference type="SUPFAM" id="SSF52540">
    <property type="entry name" value="P-loop containing nucleoside triphosphate hydrolases"/>
    <property type="match status" value="1"/>
</dbReference>
<feature type="domain" description="ABC transporter" evidence="10">
    <location>
        <begin position="33"/>
        <end position="282"/>
    </location>
</feature>
<evidence type="ECO:0000313" key="12">
    <source>
        <dbReference type="Proteomes" id="UP001165160"/>
    </source>
</evidence>
<feature type="chain" id="PRO_5040849893" description="ABC transporter domain-containing protein" evidence="9">
    <location>
        <begin position="24"/>
        <end position="668"/>
    </location>
</feature>
<keyword evidence="5" id="KW-0067">ATP-binding</keyword>
<name>A0A9W7C9L0_9STRA</name>
<keyword evidence="2" id="KW-0813">Transport</keyword>
<dbReference type="PANTHER" id="PTHR48041">
    <property type="entry name" value="ABC TRANSPORTER G FAMILY MEMBER 28"/>
    <property type="match status" value="1"/>
</dbReference>
<keyword evidence="3" id="KW-0812">Transmembrane</keyword>
<keyword evidence="7" id="KW-0472">Membrane</keyword>
<dbReference type="InterPro" id="IPR050352">
    <property type="entry name" value="ABCG_transporters"/>
</dbReference>
<evidence type="ECO:0000256" key="1">
    <source>
        <dbReference type="ARBA" id="ARBA00004141"/>
    </source>
</evidence>
<dbReference type="GO" id="GO:0140359">
    <property type="term" value="F:ABC-type transporter activity"/>
    <property type="evidence" value="ECO:0007669"/>
    <property type="project" value="InterPro"/>
</dbReference>
<dbReference type="Pfam" id="PF01061">
    <property type="entry name" value="ABC2_membrane"/>
    <property type="match status" value="1"/>
</dbReference>
<dbReference type="AlphaFoldDB" id="A0A9W7C9L0"/>
<evidence type="ECO:0000256" key="8">
    <source>
        <dbReference type="SAM" id="MobiDB-lite"/>
    </source>
</evidence>
<dbReference type="GO" id="GO:0016887">
    <property type="term" value="F:ATP hydrolysis activity"/>
    <property type="evidence" value="ECO:0007669"/>
    <property type="project" value="InterPro"/>
</dbReference>
<dbReference type="GO" id="GO:0005524">
    <property type="term" value="F:ATP binding"/>
    <property type="evidence" value="ECO:0007669"/>
    <property type="project" value="UniProtKB-KW"/>
</dbReference>
<comment type="subcellular location">
    <subcellularLocation>
        <location evidence="1">Membrane</location>
        <topology evidence="1">Multi-pass membrane protein</topology>
    </subcellularLocation>
</comment>
<dbReference type="Pfam" id="PF19055">
    <property type="entry name" value="ABC2_membrane_7"/>
    <property type="match status" value="1"/>
</dbReference>
<evidence type="ECO:0000259" key="10">
    <source>
        <dbReference type="PROSITE" id="PS50893"/>
    </source>
</evidence>
<dbReference type="EMBL" id="BRXX01000270">
    <property type="protein sequence ID" value="GMI01753.1"/>
    <property type="molecule type" value="Genomic_DNA"/>
</dbReference>
<organism evidence="11 12">
    <name type="scientific">Triparma verrucosa</name>
    <dbReference type="NCBI Taxonomy" id="1606542"/>
    <lineage>
        <taxon>Eukaryota</taxon>
        <taxon>Sar</taxon>
        <taxon>Stramenopiles</taxon>
        <taxon>Ochrophyta</taxon>
        <taxon>Bolidophyceae</taxon>
        <taxon>Parmales</taxon>
        <taxon>Triparmaceae</taxon>
        <taxon>Triparma</taxon>
    </lineage>
</organism>
<evidence type="ECO:0000256" key="2">
    <source>
        <dbReference type="ARBA" id="ARBA00022448"/>
    </source>
</evidence>
<dbReference type="Proteomes" id="UP001165160">
    <property type="component" value="Unassembled WGS sequence"/>
</dbReference>
<evidence type="ECO:0000256" key="5">
    <source>
        <dbReference type="ARBA" id="ARBA00022840"/>
    </source>
</evidence>
<comment type="caution">
    <text evidence="11">The sequence shown here is derived from an EMBL/GenBank/DDBJ whole genome shotgun (WGS) entry which is preliminary data.</text>
</comment>
<evidence type="ECO:0000256" key="3">
    <source>
        <dbReference type="ARBA" id="ARBA00022692"/>
    </source>
</evidence>
<dbReference type="GO" id="GO:0016020">
    <property type="term" value="C:membrane"/>
    <property type="evidence" value="ECO:0007669"/>
    <property type="project" value="UniProtKB-SubCell"/>
</dbReference>
<gene>
    <name evidence="11" type="ORF">TrVE_jg7194</name>
</gene>
<evidence type="ECO:0000256" key="4">
    <source>
        <dbReference type="ARBA" id="ARBA00022741"/>
    </source>
</evidence>
<evidence type="ECO:0000256" key="9">
    <source>
        <dbReference type="SAM" id="SignalP"/>
    </source>
</evidence>
<dbReference type="InterPro" id="IPR003439">
    <property type="entry name" value="ABC_transporter-like_ATP-bd"/>
</dbReference>
<dbReference type="PROSITE" id="PS50893">
    <property type="entry name" value="ABC_TRANSPORTER_2"/>
    <property type="match status" value="1"/>
</dbReference>
<evidence type="ECO:0000256" key="6">
    <source>
        <dbReference type="ARBA" id="ARBA00022989"/>
    </source>
</evidence>
<feature type="signal peptide" evidence="9">
    <location>
        <begin position="1"/>
        <end position="23"/>
    </location>
</feature>
<dbReference type="PANTHER" id="PTHR48041:SF139">
    <property type="entry name" value="PROTEIN SCARLET"/>
    <property type="match status" value="1"/>
</dbReference>
<dbReference type="InterPro" id="IPR043926">
    <property type="entry name" value="ABCG_dom"/>
</dbReference>
<keyword evidence="4" id="KW-0547">Nucleotide-binding</keyword>
<keyword evidence="12" id="KW-1185">Reference proteome</keyword>
<evidence type="ECO:0000256" key="7">
    <source>
        <dbReference type="ARBA" id="ARBA00023136"/>
    </source>
</evidence>
<proteinExistence type="predicted"/>
<sequence length="668" mass="72118">MRLTLHAAFLLLTLSLLPTPSFPTSTSSPSSSLPSFSLRWTSLRVSNILHPSSYTLGPGHMLGILGPSGSGKSTLLTALAGILPSNLEYSGDVIMLKTSGPKDNRTDTSQNLKVDDIAYLSQSDDFFNMLTVRETLGIESAFLNSEVEMRQEMLVNSLSLNTVLDRPIGSRSLGSSSPGLSGGERRRLSCALEMLSSPLLILSDEPTTGLDSSQAHKVVKKLKEVAVSNRIPSVVTLHAPRGSVYNVLTDVLLLAPGGEPVYIGPAKEACAYFNKLGFKCRKDGNVAEFLIDLVSVDVEEEEIMKKDLERIDILTEAFRKREALATQNPPPPTKTIRTPWPRLPVHRRIGVLIKRSFKQNVRDSTVNGLRLGACCLLSFIFSNIFGENMAGKPNAKSVADRTALLSYAVINMSMMALMKTLDLFGREKPVVTRERMKNHYGGTEYLVAKMIAEVPMDCSFSVAFAYLLKKFTNLNISLGRLTSTLAVTTVVTDLLGFAVGSIAPDGDTALAAGTPIMIIYMVLGIINPAGASGDSESKLPLLLRMLKQASPIRWAIESLCCGEFRGMKLARCAGRPSMGALGLVKTGDQVLEALGLGEKDWIHGIKTLGIVGLVEFGVASFAQFVTQPASRAGNRGKGSPTKTTTTSISQLNENETRQPIKATPKLNL</sequence>
<dbReference type="InterPro" id="IPR027417">
    <property type="entry name" value="P-loop_NTPase"/>
</dbReference>
<dbReference type="InterPro" id="IPR013525">
    <property type="entry name" value="ABC2_TM"/>
</dbReference>
<feature type="region of interest" description="Disordered" evidence="8">
    <location>
        <begin position="629"/>
        <end position="668"/>
    </location>
</feature>
<dbReference type="Gene3D" id="3.40.50.300">
    <property type="entry name" value="P-loop containing nucleotide triphosphate hydrolases"/>
    <property type="match status" value="1"/>
</dbReference>
<dbReference type="Pfam" id="PF00005">
    <property type="entry name" value="ABC_tran"/>
    <property type="match status" value="1"/>
</dbReference>
<dbReference type="InterPro" id="IPR003593">
    <property type="entry name" value="AAA+_ATPase"/>
</dbReference>
<accession>A0A9W7C9L0</accession>
<evidence type="ECO:0000313" key="11">
    <source>
        <dbReference type="EMBL" id="GMI01753.1"/>
    </source>
</evidence>
<protein>
    <recommendedName>
        <fullName evidence="10">ABC transporter domain-containing protein</fullName>
    </recommendedName>
</protein>
<dbReference type="SMART" id="SM00382">
    <property type="entry name" value="AAA"/>
    <property type="match status" value="1"/>
</dbReference>